<protein>
    <submittedName>
        <fullName evidence="4">Estradiol 17-beta-dehydrogenase 8-like 2</fullName>
    </submittedName>
</protein>
<organism evidence="4 5">
    <name type="scientific">Homarus americanus</name>
    <name type="common">American lobster</name>
    <dbReference type="NCBI Taxonomy" id="6706"/>
    <lineage>
        <taxon>Eukaryota</taxon>
        <taxon>Metazoa</taxon>
        <taxon>Ecdysozoa</taxon>
        <taxon>Arthropoda</taxon>
        <taxon>Crustacea</taxon>
        <taxon>Multicrustacea</taxon>
        <taxon>Malacostraca</taxon>
        <taxon>Eumalacostraca</taxon>
        <taxon>Eucarida</taxon>
        <taxon>Decapoda</taxon>
        <taxon>Pleocyemata</taxon>
        <taxon>Astacidea</taxon>
        <taxon>Nephropoidea</taxon>
        <taxon>Nephropidae</taxon>
        <taxon>Homarus</taxon>
    </lineage>
</organism>
<dbReference type="PANTHER" id="PTHR42760:SF83">
    <property type="entry name" value="(3R)-3-HYDROXYACYL-COA DEHYDROGENASE"/>
    <property type="match status" value="1"/>
</dbReference>
<dbReference type="SUPFAM" id="SSF51735">
    <property type="entry name" value="NAD(P)-binding Rossmann-fold domains"/>
    <property type="match status" value="1"/>
</dbReference>
<dbReference type="InterPro" id="IPR036291">
    <property type="entry name" value="NAD(P)-bd_dom_sf"/>
</dbReference>
<dbReference type="GO" id="GO:0016616">
    <property type="term" value="F:oxidoreductase activity, acting on the CH-OH group of donors, NAD or NADP as acceptor"/>
    <property type="evidence" value="ECO:0007669"/>
    <property type="project" value="TreeGrafter"/>
</dbReference>
<dbReference type="PRINTS" id="PR00081">
    <property type="entry name" value="GDHRDH"/>
</dbReference>
<name>A0A8J5JIG9_HOMAM</name>
<feature type="non-terminal residue" evidence="4">
    <location>
        <position position="157"/>
    </location>
</feature>
<evidence type="ECO:0000256" key="1">
    <source>
        <dbReference type="ARBA" id="ARBA00005194"/>
    </source>
</evidence>
<dbReference type="Pfam" id="PF13561">
    <property type="entry name" value="adh_short_C2"/>
    <property type="match status" value="1"/>
</dbReference>
<proteinExistence type="inferred from homology"/>
<dbReference type="Gene3D" id="3.40.50.720">
    <property type="entry name" value="NAD(P)-binding Rossmann-like Domain"/>
    <property type="match status" value="1"/>
</dbReference>
<evidence type="ECO:0000313" key="4">
    <source>
        <dbReference type="EMBL" id="KAG7159002.1"/>
    </source>
</evidence>
<keyword evidence="5" id="KW-1185">Reference proteome</keyword>
<dbReference type="Proteomes" id="UP000747542">
    <property type="component" value="Unassembled WGS sequence"/>
</dbReference>
<reference evidence="4" key="1">
    <citation type="journal article" date="2021" name="Sci. Adv.">
        <title>The American lobster genome reveals insights on longevity, neural, and immune adaptations.</title>
        <authorList>
            <person name="Polinski J.M."/>
            <person name="Zimin A.V."/>
            <person name="Clark K.F."/>
            <person name="Kohn A.B."/>
            <person name="Sadowski N."/>
            <person name="Timp W."/>
            <person name="Ptitsyn A."/>
            <person name="Khanna P."/>
            <person name="Romanova D.Y."/>
            <person name="Williams P."/>
            <person name="Greenwood S.J."/>
            <person name="Moroz L.L."/>
            <person name="Walt D.R."/>
            <person name="Bodnar A.G."/>
        </authorList>
    </citation>
    <scope>NUCLEOTIDE SEQUENCE</scope>
    <source>
        <strain evidence="4">GMGI-L3</strain>
    </source>
</reference>
<gene>
    <name evidence="4" type="primary">HSD17B8-L2</name>
    <name evidence="4" type="ORF">Hamer_G006403</name>
</gene>
<evidence type="ECO:0000256" key="2">
    <source>
        <dbReference type="ARBA" id="ARBA00006484"/>
    </source>
</evidence>
<comment type="caution">
    <text evidence="4">The sequence shown here is derived from an EMBL/GenBank/DDBJ whole genome shotgun (WGS) entry which is preliminary data.</text>
</comment>
<sequence length="157" mass="16634">NISTRFSGTKEGPLTSLKESFSVKGTFLVSQAVAKSLLKQEDPRGAVVNIASISGRAGLPYVCHYGASKAGVMALTKTCATELARKGIRVNCVMPGLIETPLHEDIPKRKTQKVVDSTPLGRAGKPEEVAEVVAFLLSDKSSYMVGACVEVTGGYMM</sequence>
<dbReference type="InterPro" id="IPR002347">
    <property type="entry name" value="SDR_fam"/>
</dbReference>
<evidence type="ECO:0000313" key="5">
    <source>
        <dbReference type="Proteomes" id="UP000747542"/>
    </source>
</evidence>
<comment type="similarity">
    <text evidence="2">Belongs to the short-chain dehydrogenases/reductases (SDR) family.</text>
</comment>
<keyword evidence="3" id="KW-0560">Oxidoreductase</keyword>
<dbReference type="AlphaFoldDB" id="A0A8J5JIG9"/>
<comment type="pathway">
    <text evidence="1">Lipid metabolism; fatty acid biosynthesis.</text>
</comment>
<dbReference type="GO" id="GO:0048038">
    <property type="term" value="F:quinone binding"/>
    <property type="evidence" value="ECO:0007669"/>
    <property type="project" value="TreeGrafter"/>
</dbReference>
<dbReference type="EMBL" id="JAHLQT010034244">
    <property type="protein sequence ID" value="KAG7159002.1"/>
    <property type="molecule type" value="Genomic_DNA"/>
</dbReference>
<dbReference type="PANTHER" id="PTHR42760">
    <property type="entry name" value="SHORT-CHAIN DEHYDROGENASES/REDUCTASES FAMILY MEMBER"/>
    <property type="match status" value="1"/>
</dbReference>
<dbReference type="GO" id="GO:0006633">
    <property type="term" value="P:fatty acid biosynthetic process"/>
    <property type="evidence" value="ECO:0007669"/>
    <property type="project" value="TreeGrafter"/>
</dbReference>
<evidence type="ECO:0000256" key="3">
    <source>
        <dbReference type="ARBA" id="ARBA00023002"/>
    </source>
</evidence>
<accession>A0A8J5JIG9</accession>
<dbReference type="PRINTS" id="PR00080">
    <property type="entry name" value="SDRFAMILY"/>
</dbReference>